<sequence length="78" mass="7771">MTHIDGTAMTDLPEQSETTSTLMGGGSRRQIAWSAMVATFAITAGVALGLTGHTAAAVAVSGVAAAGGVTVNVNVRQR</sequence>
<gene>
    <name evidence="3" type="ORF">POF43_019355</name>
</gene>
<feature type="transmembrane region" description="Helical" evidence="2">
    <location>
        <begin position="56"/>
        <end position="75"/>
    </location>
</feature>
<accession>A0ABT6W281</accession>
<keyword evidence="4" id="KW-1185">Reference proteome</keyword>
<dbReference type="Proteomes" id="UP001156398">
    <property type="component" value="Unassembled WGS sequence"/>
</dbReference>
<keyword evidence="2" id="KW-0812">Transmembrane</keyword>
<organism evidence="3 4">
    <name type="scientific">Streptantibioticus silvisoli</name>
    <dbReference type="NCBI Taxonomy" id="2705255"/>
    <lineage>
        <taxon>Bacteria</taxon>
        <taxon>Bacillati</taxon>
        <taxon>Actinomycetota</taxon>
        <taxon>Actinomycetes</taxon>
        <taxon>Kitasatosporales</taxon>
        <taxon>Streptomycetaceae</taxon>
        <taxon>Streptantibioticus</taxon>
    </lineage>
</organism>
<dbReference type="EMBL" id="JAAGKO020000027">
    <property type="protein sequence ID" value="MDI5964853.1"/>
    <property type="molecule type" value="Genomic_DNA"/>
</dbReference>
<protein>
    <submittedName>
        <fullName evidence="3">Uncharacterized protein</fullName>
    </submittedName>
</protein>
<evidence type="ECO:0000313" key="3">
    <source>
        <dbReference type="EMBL" id="MDI5964853.1"/>
    </source>
</evidence>
<feature type="region of interest" description="Disordered" evidence="1">
    <location>
        <begin position="1"/>
        <end position="24"/>
    </location>
</feature>
<name>A0ABT6W281_9ACTN</name>
<keyword evidence="2" id="KW-1133">Transmembrane helix</keyword>
<comment type="caution">
    <text evidence="3">The sequence shown here is derived from an EMBL/GenBank/DDBJ whole genome shotgun (WGS) entry which is preliminary data.</text>
</comment>
<evidence type="ECO:0000256" key="2">
    <source>
        <dbReference type="SAM" id="Phobius"/>
    </source>
</evidence>
<evidence type="ECO:0000256" key="1">
    <source>
        <dbReference type="SAM" id="MobiDB-lite"/>
    </source>
</evidence>
<keyword evidence="2" id="KW-0472">Membrane</keyword>
<feature type="transmembrane region" description="Helical" evidence="2">
    <location>
        <begin position="31"/>
        <end position="50"/>
    </location>
</feature>
<reference evidence="3 4" key="1">
    <citation type="submission" date="2023-05" db="EMBL/GenBank/DDBJ databases">
        <title>Streptantibioticus silvisoli sp. nov., acidotolerant actinomycetes 1 from pine litter.</title>
        <authorList>
            <person name="Swiecimska M."/>
            <person name="Golinska P."/>
            <person name="Sangal V."/>
            <person name="Wachnowicz B."/>
            <person name="Goodfellow M."/>
        </authorList>
    </citation>
    <scope>NUCLEOTIDE SEQUENCE [LARGE SCALE GENOMIC DNA]</scope>
    <source>
        <strain evidence="3 4">SL54</strain>
    </source>
</reference>
<proteinExistence type="predicted"/>
<evidence type="ECO:0000313" key="4">
    <source>
        <dbReference type="Proteomes" id="UP001156398"/>
    </source>
</evidence>
<feature type="compositionally biased region" description="Polar residues" evidence="1">
    <location>
        <begin position="13"/>
        <end position="22"/>
    </location>
</feature>
<dbReference type="RefSeq" id="WP_271325330.1">
    <property type="nucleotide sequence ID" value="NZ_JAAGKO020000027.1"/>
</dbReference>